<dbReference type="PANTHER" id="PTHR13847:SF281">
    <property type="entry name" value="FAD DEPENDENT OXIDOREDUCTASE DOMAIN-CONTAINING PROTEIN"/>
    <property type="match status" value="1"/>
</dbReference>
<dbReference type="AlphaFoldDB" id="A0A1X6ZIV6"/>
<evidence type="ECO:0000313" key="4">
    <source>
        <dbReference type="Proteomes" id="UP000193061"/>
    </source>
</evidence>
<keyword evidence="1 3" id="KW-0560">Oxidoreductase</keyword>
<keyword evidence="4" id="KW-1185">Reference proteome</keyword>
<feature type="domain" description="FAD dependent oxidoreductase" evidence="2">
    <location>
        <begin position="35"/>
        <end position="392"/>
    </location>
</feature>
<name>A0A1X6ZIV6_9RHOB</name>
<sequence length="438" mass="47954">MKINRLPKDDKTNGWSAILPGRTPHDALKGDINADWVVLGAGYAGLAAARRLAENCPDQNIVVIEAGQTGENASGRNSGFAIDLPHNVGSSLEELEGSHRFMRLARSAIDHLEGIVTSHNISCDWARAGKYHTAVSSRGRRDVLEPFAKEMEALNEPYEWIEGDALEKRLGSPHFTAAVYTPGCALMNPAALVRGLADTLPENVTLYENSPVIEANFQNGVQLTTTQGSIRAPKMIMGANGFSDQFGFYNRRFLHLVAHASLTRPLTEKEQAEFGVHQQWGLTPANAFAGITMRYTADHRILIRQGLSYCPSQRVSAAEQEAVRRRHIALFKDRFPSIADVDMDHTWSGFVCLSRNGAPGFGQLAPNIWSAVCQNAVGVTKGTFGGILAADMATGRDNPLIADMQTLGEPDMLPPRPFLDVGVRARFGWELWSNRHEA</sequence>
<gene>
    <name evidence="3" type="primary">puuB_6</name>
    <name evidence="3" type="ORF">ROA7450_02686</name>
</gene>
<dbReference type="PANTHER" id="PTHR13847">
    <property type="entry name" value="SARCOSINE DEHYDROGENASE-RELATED"/>
    <property type="match status" value="1"/>
</dbReference>
<evidence type="ECO:0000313" key="3">
    <source>
        <dbReference type="EMBL" id="SLN52915.1"/>
    </source>
</evidence>
<evidence type="ECO:0000259" key="2">
    <source>
        <dbReference type="Pfam" id="PF01266"/>
    </source>
</evidence>
<dbReference type="Proteomes" id="UP000193061">
    <property type="component" value="Unassembled WGS sequence"/>
</dbReference>
<evidence type="ECO:0000256" key="1">
    <source>
        <dbReference type="ARBA" id="ARBA00023002"/>
    </source>
</evidence>
<organism evidence="3 4">
    <name type="scientific">Roseovarius albus</name>
    <dbReference type="NCBI Taxonomy" id="1247867"/>
    <lineage>
        <taxon>Bacteria</taxon>
        <taxon>Pseudomonadati</taxon>
        <taxon>Pseudomonadota</taxon>
        <taxon>Alphaproteobacteria</taxon>
        <taxon>Rhodobacterales</taxon>
        <taxon>Roseobacteraceae</taxon>
        <taxon>Roseovarius</taxon>
    </lineage>
</organism>
<dbReference type="EC" id="1.4.3.-" evidence="3"/>
<protein>
    <submittedName>
        <fullName evidence="3">Gamma-glutamylputrescine oxidoreductase</fullName>
        <ecNumber evidence="3">1.4.3.-</ecNumber>
    </submittedName>
</protein>
<dbReference type="InterPro" id="IPR006076">
    <property type="entry name" value="FAD-dep_OxRdtase"/>
</dbReference>
<dbReference type="Gene3D" id="3.50.50.60">
    <property type="entry name" value="FAD/NAD(P)-binding domain"/>
    <property type="match status" value="1"/>
</dbReference>
<accession>A0A1X6ZIV6</accession>
<reference evidence="3 4" key="1">
    <citation type="submission" date="2017-03" db="EMBL/GenBank/DDBJ databases">
        <authorList>
            <person name="Afonso C.L."/>
            <person name="Miller P.J."/>
            <person name="Scott M.A."/>
            <person name="Spackman E."/>
            <person name="Goraichik I."/>
            <person name="Dimitrov K.M."/>
            <person name="Suarez D.L."/>
            <person name="Swayne D.E."/>
        </authorList>
    </citation>
    <scope>NUCLEOTIDE SEQUENCE [LARGE SCALE GENOMIC DNA]</scope>
    <source>
        <strain evidence="3 4">CECT 7450</strain>
    </source>
</reference>
<dbReference type="Pfam" id="PF01266">
    <property type="entry name" value="DAO"/>
    <property type="match status" value="1"/>
</dbReference>
<dbReference type="OrthoDB" id="311718at2"/>
<proteinExistence type="predicted"/>
<dbReference type="Gene3D" id="3.30.9.10">
    <property type="entry name" value="D-Amino Acid Oxidase, subunit A, domain 2"/>
    <property type="match status" value="1"/>
</dbReference>
<dbReference type="GO" id="GO:0005737">
    <property type="term" value="C:cytoplasm"/>
    <property type="evidence" value="ECO:0007669"/>
    <property type="project" value="TreeGrafter"/>
</dbReference>
<dbReference type="RefSeq" id="WP_085806309.1">
    <property type="nucleotide sequence ID" value="NZ_FWFX01000008.1"/>
</dbReference>
<dbReference type="SUPFAM" id="SSF51905">
    <property type="entry name" value="FAD/NAD(P)-binding domain"/>
    <property type="match status" value="1"/>
</dbReference>
<dbReference type="InterPro" id="IPR036188">
    <property type="entry name" value="FAD/NAD-bd_sf"/>
</dbReference>
<dbReference type="EMBL" id="FWFX01000008">
    <property type="protein sequence ID" value="SLN52915.1"/>
    <property type="molecule type" value="Genomic_DNA"/>
</dbReference>
<dbReference type="GO" id="GO:0016491">
    <property type="term" value="F:oxidoreductase activity"/>
    <property type="evidence" value="ECO:0007669"/>
    <property type="project" value="UniProtKB-KW"/>
</dbReference>